<keyword evidence="9" id="KW-1185">Reference proteome</keyword>
<dbReference type="EMBL" id="SLZV01000025">
    <property type="protein sequence ID" value="TCS64665.1"/>
    <property type="molecule type" value="Genomic_DNA"/>
</dbReference>
<dbReference type="Proteomes" id="UP000702954">
    <property type="component" value="Unassembled WGS sequence"/>
</dbReference>
<dbReference type="InterPro" id="IPR027417">
    <property type="entry name" value="P-loop_NTPase"/>
</dbReference>
<dbReference type="SUPFAM" id="SSF52540">
    <property type="entry name" value="P-loop containing nucleoside triphosphate hydrolases"/>
    <property type="match status" value="1"/>
</dbReference>
<reference evidence="7 8" key="2">
    <citation type="submission" date="2019-03" db="EMBL/GenBank/DDBJ databases">
        <title>Genomic Encyclopedia of Type Strains, Phase IV (KMG-IV): sequencing the most valuable type-strain genomes for metagenomic binning, comparative biology and taxonomic classification.</title>
        <authorList>
            <person name="Goeker M."/>
        </authorList>
    </citation>
    <scope>NUCLEOTIDE SEQUENCE [LARGE SCALE GENOMIC DNA]</scope>
    <source>
        <strain evidence="7 8">DSM 103426</strain>
    </source>
</reference>
<evidence type="ECO:0000313" key="7">
    <source>
        <dbReference type="EMBL" id="TCS64665.1"/>
    </source>
</evidence>
<dbReference type="RefSeq" id="WP_116440960.1">
    <property type="nucleotide sequence ID" value="NZ_BHEO01000002.1"/>
</dbReference>
<evidence type="ECO:0000313" key="8">
    <source>
        <dbReference type="Proteomes" id="UP000294613"/>
    </source>
</evidence>
<name>A0A4R3JGP7_9FIRM</name>
<keyword evidence="4" id="KW-0175">Coiled coil</keyword>
<accession>A0A4R3JGP7</accession>
<dbReference type="GO" id="GO:0006260">
    <property type="term" value="P:DNA replication"/>
    <property type="evidence" value="ECO:0007669"/>
    <property type="project" value="TreeGrafter"/>
</dbReference>
<dbReference type="InterPro" id="IPR028350">
    <property type="entry name" value="DNAC/IstB-like"/>
</dbReference>
<dbReference type="NCBIfam" id="NF038214">
    <property type="entry name" value="IS21_help_AAA"/>
    <property type="match status" value="1"/>
</dbReference>
<evidence type="ECO:0000313" key="9">
    <source>
        <dbReference type="Proteomes" id="UP000702954"/>
    </source>
</evidence>
<evidence type="ECO:0000256" key="4">
    <source>
        <dbReference type="SAM" id="Coils"/>
    </source>
</evidence>
<keyword evidence="2" id="KW-0547">Nucleotide-binding</keyword>
<dbReference type="EMBL" id="BHEO01000002">
    <property type="protein sequence ID" value="GBU03669.1"/>
    <property type="molecule type" value="Genomic_DNA"/>
</dbReference>
<evidence type="ECO:0000256" key="1">
    <source>
        <dbReference type="ARBA" id="ARBA00008059"/>
    </source>
</evidence>
<proteinExistence type="inferred from homology"/>
<feature type="domain" description="AAA+ ATPase" evidence="5">
    <location>
        <begin position="99"/>
        <end position="232"/>
    </location>
</feature>
<dbReference type="PANTHER" id="PTHR30050:SF4">
    <property type="entry name" value="ATP-BINDING PROTEIN RV3427C IN INSERTION SEQUENCE-RELATED"/>
    <property type="match status" value="1"/>
</dbReference>
<feature type="coiled-coil region" evidence="4">
    <location>
        <begin position="30"/>
        <end position="64"/>
    </location>
</feature>
<dbReference type="AlphaFoldDB" id="A0A4R3JGP7"/>
<evidence type="ECO:0000313" key="6">
    <source>
        <dbReference type="EMBL" id="GBU03669.1"/>
    </source>
</evidence>
<organism evidence="7 8">
    <name type="scientific">Faecalimonas umbilicata</name>
    <dbReference type="NCBI Taxonomy" id="1912855"/>
    <lineage>
        <taxon>Bacteria</taxon>
        <taxon>Bacillati</taxon>
        <taxon>Bacillota</taxon>
        <taxon>Clostridia</taxon>
        <taxon>Lachnospirales</taxon>
        <taxon>Lachnospiraceae</taxon>
        <taxon>Faecalimonas</taxon>
    </lineage>
</organism>
<dbReference type="Gene3D" id="3.40.50.300">
    <property type="entry name" value="P-loop containing nucleotide triphosphate hydrolases"/>
    <property type="match status" value="1"/>
</dbReference>
<dbReference type="Pfam" id="PF01695">
    <property type="entry name" value="IstB_IS21"/>
    <property type="match status" value="1"/>
</dbReference>
<comment type="similarity">
    <text evidence="1">Belongs to the IS21/IS1162 putative ATP-binding protein family.</text>
</comment>
<dbReference type="SMART" id="SM00382">
    <property type="entry name" value="AAA"/>
    <property type="match status" value="1"/>
</dbReference>
<evidence type="ECO:0000256" key="2">
    <source>
        <dbReference type="ARBA" id="ARBA00022741"/>
    </source>
</evidence>
<gene>
    <name evidence="7" type="ORF">EDD74_12538</name>
    <name evidence="6" type="ORF">FAEUMB_02100</name>
</gene>
<dbReference type="PIRSF" id="PIRSF003073">
    <property type="entry name" value="DNAC_TnpB_IstB"/>
    <property type="match status" value="1"/>
</dbReference>
<dbReference type="InterPro" id="IPR047661">
    <property type="entry name" value="IstB"/>
</dbReference>
<dbReference type="Proteomes" id="UP000294613">
    <property type="component" value="Unassembled WGS sequence"/>
</dbReference>
<keyword evidence="3" id="KW-0067">ATP-binding</keyword>
<evidence type="ECO:0000256" key="3">
    <source>
        <dbReference type="ARBA" id="ARBA00022840"/>
    </source>
</evidence>
<dbReference type="InterPro" id="IPR003593">
    <property type="entry name" value="AAA+_ATPase"/>
</dbReference>
<dbReference type="InterPro" id="IPR002611">
    <property type="entry name" value="IstB_ATP-bd"/>
</dbReference>
<dbReference type="PANTHER" id="PTHR30050">
    <property type="entry name" value="CHROMOSOMAL REPLICATION INITIATOR PROTEIN DNAA"/>
    <property type="match status" value="1"/>
</dbReference>
<protein>
    <submittedName>
        <fullName evidence="7">DNA replication protein DnaC</fullName>
    </submittedName>
    <submittedName>
        <fullName evidence="6">IstB helper protein</fullName>
    </submittedName>
</protein>
<dbReference type="GO" id="GO:0005524">
    <property type="term" value="F:ATP binding"/>
    <property type="evidence" value="ECO:0007669"/>
    <property type="project" value="UniProtKB-KW"/>
</dbReference>
<evidence type="ECO:0000259" key="5">
    <source>
        <dbReference type="SMART" id="SM00382"/>
    </source>
</evidence>
<comment type="caution">
    <text evidence="7">The sequence shown here is derived from an EMBL/GenBank/DDBJ whole genome shotgun (WGS) entry which is preliminary data.</text>
</comment>
<dbReference type="CDD" id="cd00009">
    <property type="entry name" value="AAA"/>
    <property type="match status" value="1"/>
</dbReference>
<sequence length="254" mass="29028">MATYTKLINGLSDLGMHKMQEHLDFYIDLVNKGEKSFSQALEELIEAEQQNNQLRAENACVKTAAFPFIKTMDEFDFSFQPSINKKQLLELNNLGFTDKKENILFVGSSGVGKTHLATSIGITCARSRVSTYFIPFESLITQLKKALLENRLESRLKHFAKYKVLIIDEIGYMPIDSDSANLFFQLIAKRYERNCTIITTNTPFSRWGEIFGSPTLANAVLDRLLHHSQIISIKGPSYRLREKRAFLETQSEEE</sequence>
<reference evidence="6 9" key="1">
    <citation type="journal article" date="2018" name="Int. J. Syst. Evol. Microbiol.">
        <title>Draft Genome Sequence of Faecalimonas umbilicata JCM 30896T, an Acetate-Producing Bacterium Isolated from Human Feces.</title>
        <authorList>
            <person name="Sakamoto M."/>
            <person name="Ikeyama N."/>
            <person name="Yuki M."/>
            <person name="Ohkuma M."/>
        </authorList>
    </citation>
    <scope>NUCLEOTIDE SEQUENCE [LARGE SCALE GENOMIC DNA]</scope>
    <source>
        <strain evidence="6 9">EGH7</strain>
    </source>
</reference>